<proteinExistence type="inferred from homology"/>
<dbReference type="GO" id="GO:0004342">
    <property type="term" value="F:glucosamine-6-phosphate deaminase activity"/>
    <property type="evidence" value="ECO:0007669"/>
    <property type="project" value="UniProtKB-UniRule"/>
</dbReference>
<dbReference type="InterPro" id="IPR037171">
    <property type="entry name" value="NagB/RpiA_transferase-like"/>
</dbReference>
<dbReference type="CDD" id="cd01399">
    <property type="entry name" value="GlcN6P_deaminase"/>
    <property type="match status" value="1"/>
</dbReference>
<dbReference type="GO" id="GO:0006043">
    <property type="term" value="P:glucosamine catabolic process"/>
    <property type="evidence" value="ECO:0007669"/>
    <property type="project" value="TreeGrafter"/>
</dbReference>
<dbReference type="Pfam" id="PF01182">
    <property type="entry name" value="Glucosamine_iso"/>
    <property type="match status" value="1"/>
</dbReference>
<comment type="similarity">
    <text evidence="3">Belongs to the glucosamine/galactosamine-6-phosphate isomerase family. NagB subfamily.</text>
</comment>
<dbReference type="GO" id="GO:0005737">
    <property type="term" value="C:cytoplasm"/>
    <property type="evidence" value="ECO:0007669"/>
    <property type="project" value="TreeGrafter"/>
</dbReference>
<dbReference type="PANTHER" id="PTHR11280">
    <property type="entry name" value="GLUCOSAMINE-6-PHOSPHATE ISOMERASE"/>
    <property type="match status" value="1"/>
</dbReference>
<comment type="catalytic activity">
    <reaction evidence="3">
        <text>alpha-D-glucosamine 6-phosphate + H2O = beta-D-fructose 6-phosphate + NH4(+)</text>
        <dbReference type="Rhea" id="RHEA:12172"/>
        <dbReference type="ChEBI" id="CHEBI:15377"/>
        <dbReference type="ChEBI" id="CHEBI:28938"/>
        <dbReference type="ChEBI" id="CHEBI:57634"/>
        <dbReference type="ChEBI" id="CHEBI:75989"/>
        <dbReference type="EC" id="3.5.99.6"/>
    </reaction>
</comment>
<evidence type="ECO:0000256" key="2">
    <source>
        <dbReference type="ARBA" id="ARBA00023277"/>
    </source>
</evidence>
<dbReference type="SUPFAM" id="SSF100950">
    <property type="entry name" value="NagB/RpiA/CoA transferase-like"/>
    <property type="match status" value="1"/>
</dbReference>
<dbReference type="InterPro" id="IPR004547">
    <property type="entry name" value="Glucosamine6P_isomerase"/>
</dbReference>
<feature type="active site" description="For ring-opening step" evidence="3">
    <location>
        <position position="133"/>
    </location>
</feature>
<evidence type="ECO:0000313" key="5">
    <source>
        <dbReference type="EMBL" id="PMC52225.1"/>
    </source>
</evidence>
<organism evidence="5 6">
    <name type="scientific">Gemella sanguinis</name>
    <dbReference type="NCBI Taxonomy" id="84135"/>
    <lineage>
        <taxon>Bacteria</taxon>
        <taxon>Bacillati</taxon>
        <taxon>Bacillota</taxon>
        <taxon>Bacilli</taxon>
        <taxon>Bacillales</taxon>
        <taxon>Gemellaceae</taxon>
        <taxon>Gemella</taxon>
    </lineage>
</organism>
<dbReference type="AlphaFoldDB" id="A0A2N6SE43"/>
<dbReference type="UniPathway" id="UPA00629">
    <property type="reaction ID" value="UER00684"/>
</dbReference>
<sequence length="240" mass="27040">MKYLVFETKKEASKEAYKILKSLIDENSTLGLATGSTPTDLYEEMIKDHKEGNFSYKNIKSYNLDEYVGISYDHPESYHKFMDVNLFDHIDIDKNNTHVPDASAENLDQALENYQNELNNTTIDVQILGLGGNGHIGFNEPGTPFNSGVHVIDLKEETIKANSRFFNNDVNLVPKQAVTMGINDIMKAKHIILLAFGKEKQAAIKNLIDSDIVDESIPCTVLKKHPSVYVLVDKEADFRN</sequence>
<comment type="pathway">
    <text evidence="3">Amino-sugar metabolism; N-acetylneuraminate degradation; D-fructose 6-phosphate from N-acetylneuraminate: step 5/5.</text>
</comment>
<comment type="function">
    <text evidence="3">Catalyzes the reversible isomerization-deamination of glucosamine 6-phosphate (GlcN6P) to form fructose 6-phosphate (Fru6P) and ammonium ion.</text>
</comment>
<dbReference type="GO" id="GO:0042802">
    <property type="term" value="F:identical protein binding"/>
    <property type="evidence" value="ECO:0007669"/>
    <property type="project" value="TreeGrafter"/>
</dbReference>
<keyword evidence="1 3" id="KW-0378">Hydrolase</keyword>
<dbReference type="RefSeq" id="WP_102190022.1">
    <property type="nucleotide sequence ID" value="NZ_JAPWBW010000011.1"/>
</dbReference>
<keyword evidence="2 3" id="KW-0119">Carbohydrate metabolism</keyword>
<feature type="active site" description="For ring-opening step" evidence="3">
    <location>
        <position position="140"/>
    </location>
</feature>
<dbReference type="STRING" id="84135.GCA_001052115_01368"/>
<comment type="caution">
    <text evidence="5">The sequence shown here is derived from an EMBL/GenBank/DDBJ whole genome shotgun (WGS) entry which is preliminary data.</text>
</comment>
<gene>
    <name evidence="3 5" type="primary">nagB</name>
    <name evidence="5" type="ORF">CJ218_06410</name>
</gene>
<protein>
    <recommendedName>
        <fullName evidence="3">Glucosamine-6-phosphate deaminase</fullName>
        <ecNumber evidence="3">3.5.99.6</ecNumber>
    </recommendedName>
    <alternativeName>
        <fullName evidence="3">GlcN6P deaminase</fullName>
        <shortName evidence="3">GNPDA</shortName>
    </alternativeName>
    <alternativeName>
        <fullName evidence="3">Glucosamine-6-phosphate isomerase</fullName>
    </alternativeName>
</protein>
<dbReference type="EC" id="3.5.99.6" evidence="3"/>
<dbReference type="Gene3D" id="3.40.50.1360">
    <property type="match status" value="1"/>
</dbReference>
<evidence type="ECO:0000256" key="3">
    <source>
        <dbReference type="HAMAP-Rule" id="MF_01241"/>
    </source>
</evidence>
<dbReference type="OrthoDB" id="9791139at2"/>
<feature type="domain" description="Glucosamine/galactosamine-6-phosphate isomerase" evidence="4">
    <location>
        <begin position="13"/>
        <end position="224"/>
    </location>
</feature>
<dbReference type="Proteomes" id="UP000235670">
    <property type="component" value="Unassembled WGS sequence"/>
</dbReference>
<dbReference type="PANTHER" id="PTHR11280:SF5">
    <property type="entry name" value="GLUCOSAMINE-6-PHOSPHATE ISOMERASE"/>
    <property type="match status" value="1"/>
</dbReference>
<evidence type="ECO:0000313" key="6">
    <source>
        <dbReference type="Proteomes" id="UP000235670"/>
    </source>
</evidence>
<feature type="active site" description="Proton acceptor; for enolization step" evidence="3">
    <location>
        <position position="65"/>
    </location>
</feature>
<reference evidence="5 6" key="1">
    <citation type="submission" date="2017-09" db="EMBL/GenBank/DDBJ databases">
        <title>Bacterial strain isolated from the female urinary microbiota.</title>
        <authorList>
            <person name="Thomas-White K."/>
            <person name="Kumar N."/>
            <person name="Forster S."/>
            <person name="Putonti C."/>
            <person name="Lawley T."/>
            <person name="Wolfe A.J."/>
        </authorList>
    </citation>
    <scope>NUCLEOTIDE SEQUENCE [LARGE SCALE GENOMIC DNA]</scope>
    <source>
        <strain evidence="5 6">UMB0186</strain>
    </source>
</reference>
<dbReference type="NCBIfam" id="TIGR00502">
    <property type="entry name" value="nagB"/>
    <property type="match status" value="1"/>
</dbReference>
<dbReference type="GO" id="GO:0019262">
    <property type="term" value="P:N-acetylneuraminate catabolic process"/>
    <property type="evidence" value="ECO:0007669"/>
    <property type="project" value="UniProtKB-UniRule"/>
</dbReference>
<evidence type="ECO:0000259" key="4">
    <source>
        <dbReference type="Pfam" id="PF01182"/>
    </source>
</evidence>
<evidence type="ECO:0000256" key="1">
    <source>
        <dbReference type="ARBA" id="ARBA00022801"/>
    </source>
</evidence>
<accession>A0A2N6SE43</accession>
<dbReference type="HAMAP" id="MF_01241">
    <property type="entry name" value="GlcN6P_deamin"/>
    <property type="match status" value="1"/>
</dbReference>
<feature type="active site" description="Proton acceptor; for ring-opening step" evidence="3">
    <location>
        <position position="135"/>
    </location>
</feature>
<comment type="caution">
    <text evidence="3">Lacks conserved residue(s) required for the propagation of feature annotation.</text>
</comment>
<dbReference type="GO" id="GO:0006046">
    <property type="term" value="P:N-acetylglucosamine catabolic process"/>
    <property type="evidence" value="ECO:0007669"/>
    <property type="project" value="UniProtKB-UniRule"/>
</dbReference>
<name>A0A2N6SE43_9BACL</name>
<dbReference type="InterPro" id="IPR006148">
    <property type="entry name" value="Glc/Gal-6P_isomerase"/>
</dbReference>
<dbReference type="EMBL" id="PNGT01000006">
    <property type="protein sequence ID" value="PMC52225.1"/>
    <property type="molecule type" value="Genomic_DNA"/>
</dbReference>
<dbReference type="GO" id="GO:0005975">
    <property type="term" value="P:carbohydrate metabolic process"/>
    <property type="evidence" value="ECO:0007669"/>
    <property type="project" value="InterPro"/>
</dbReference>